<dbReference type="STRING" id="266779.Meso_3613"/>
<sequence>MEEPSGSQSVERAMHLLALVAERHKNGATLAELVRASGFKQPTTRRLLVALIRSGLVSQNETTRRYQLGVSAYLYGTIASDRFAVHTMADESVRRLAERSEDTAFFCLRQGLHTLCMQREEGLHPIRSHVLNVGQRHPLGVAAHGIAILASLEDREIDMIVAVHRDYYASHYPMLTEPVLRQAIAETRRRGCAINRGIFHAGAWAIAVAIRDHTGRVTGALSIGAIESRLNESRQPEIITMLKSEARKLETRLTALSTQFSPESQAAQMRTSTAVQE</sequence>
<dbReference type="PROSITE" id="PS51078">
    <property type="entry name" value="ICLR_ED"/>
    <property type="match status" value="1"/>
</dbReference>
<evidence type="ECO:0000259" key="5">
    <source>
        <dbReference type="PROSITE" id="PS51078"/>
    </source>
</evidence>
<dbReference type="AlphaFoldDB" id="Q11C93"/>
<dbReference type="InterPro" id="IPR036388">
    <property type="entry name" value="WH-like_DNA-bd_sf"/>
</dbReference>
<dbReference type="EMBL" id="CP000390">
    <property type="protein sequence ID" value="ABG64982.1"/>
    <property type="molecule type" value="Genomic_DNA"/>
</dbReference>
<dbReference type="PANTHER" id="PTHR30136">
    <property type="entry name" value="HELIX-TURN-HELIX TRANSCRIPTIONAL REGULATOR, ICLR FAMILY"/>
    <property type="match status" value="1"/>
</dbReference>
<dbReference type="eggNOG" id="COG1414">
    <property type="taxonomic scope" value="Bacteria"/>
</dbReference>
<dbReference type="Pfam" id="PF01614">
    <property type="entry name" value="IclR_C"/>
    <property type="match status" value="1"/>
</dbReference>
<dbReference type="KEGG" id="mes:Meso_3613"/>
<dbReference type="InterPro" id="IPR029016">
    <property type="entry name" value="GAF-like_dom_sf"/>
</dbReference>
<dbReference type="GO" id="GO:0003677">
    <property type="term" value="F:DNA binding"/>
    <property type="evidence" value="ECO:0007669"/>
    <property type="project" value="UniProtKB-KW"/>
</dbReference>
<evidence type="ECO:0000313" key="6">
    <source>
        <dbReference type="EMBL" id="ABG64982.1"/>
    </source>
</evidence>
<dbReference type="PROSITE" id="PS51077">
    <property type="entry name" value="HTH_ICLR"/>
    <property type="match status" value="1"/>
</dbReference>
<dbReference type="InterPro" id="IPR005471">
    <property type="entry name" value="Tscrpt_reg_IclR_N"/>
</dbReference>
<dbReference type="HOGENOM" id="CLU_062618_4_0_5"/>
<dbReference type="InterPro" id="IPR036390">
    <property type="entry name" value="WH_DNA-bd_sf"/>
</dbReference>
<dbReference type="GO" id="GO:0045892">
    <property type="term" value="P:negative regulation of DNA-templated transcription"/>
    <property type="evidence" value="ECO:0007669"/>
    <property type="project" value="TreeGrafter"/>
</dbReference>
<keyword evidence="3" id="KW-0804">Transcription</keyword>
<dbReference type="SUPFAM" id="SSF46785">
    <property type="entry name" value="Winged helix' DNA-binding domain"/>
    <property type="match status" value="1"/>
</dbReference>
<dbReference type="SUPFAM" id="SSF55781">
    <property type="entry name" value="GAF domain-like"/>
    <property type="match status" value="1"/>
</dbReference>
<name>Q11C93_CHESB</name>
<keyword evidence="1" id="KW-0805">Transcription regulation</keyword>
<evidence type="ECO:0000256" key="2">
    <source>
        <dbReference type="ARBA" id="ARBA00023125"/>
    </source>
</evidence>
<gene>
    <name evidence="6" type="ordered locus">Meso_3613</name>
</gene>
<dbReference type="Gene3D" id="1.10.10.10">
    <property type="entry name" value="Winged helix-like DNA-binding domain superfamily/Winged helix DNA-binding domain"/>
    <property type="match status" value="1"/>
</dbReference>
<reference evidence="6" key="1">
    <citation type="submission" date="2006-06" db="EMBL/GenBank/DDBJ databases">
        <title>Complete sequence of chromosome of Chelativorans sp. BNC1.</title>
        <authorList>
            <consortium name="US DOE Joint Genome Institute"/>
            <person name="Copeland A."/>
            <person name="Lucas S."/>
            <person name="Lapidus A."/>
            <person name="Barry K."/>
            <person name="Detter J.C."/>
            <person name="Glavina del Rio T."/>
            <person name="Hammon N."/>
            <person name="Israni S."/>
            <person name="Dalin E."/>
            <person name="Tice H."/>
            <person name="Pitluck S."/>
            <person name="Chertkov O."/>
            <person name="Brettin T."/>
            <person name="Bruce D."/>
            <person name="Han C."/>
            <person name="Tapia R."/>
            <person name="Gilna P."/>
            <person name="Schmutz J."/>
            <person name="Larimer F."/>
            <person name="Land M."/>
            <person name="Hauser L."/>
            <person name="Kyrpides N."/>
            <person name="Mikhailova N."/>
            <person name="Richardson P."/>
        </authorList>
    </citation>
    <scope>NUCLEOTIDE SEQUENCE</scope>
    <source>
        <strain evidence="6">BNC1</strain>
    </source>
</reference>
<dbReference type="OrthoDB" id="9807558at2"/>
<dbReference type="PANTHER" id="PTHR30136:SF39">
    <property type="entry name" value="TRANSCRIPTIONAL REGULATORY PROTEIN"/>
    <property type="match status" value="1"/>
</dbReference>
<feature type="domain" description="HTH iclR-type" evidence="4">
    <location>
        <begin position="7"/>
        <end position="70"/>
    </location>
</feature>
<keyword evidence="2" id="KW-0238">DNA-binding</keyword>
<evidence type="ECO:0000256" key="1">
    <source>
        <dbReference type="ARBA" id="ARBA00023015"/>
    </source>
</evidence>
<accession>Q11C93</accession>
<evidence type="ECO:0000256" key="3">
    <source>
        <dbReference type="ARBA" id="ARBA00023163"/>
    </source>
</evidence>
<dbReference type="Pfam" id="PF09339">
    <property type="entry name" value="HTH_IclR"/>
    <property type="match status" value="1"/>
</dbReference>
<organism evidence="6">
    <name type="scientific">Chelativorans sp. (strain BNC1)</name>
    <dbReference type="NCBI Taxonomy" id="266779"/>
    <lineage>
        <taxon>Bacteria</taxon>
        <taxon>Pseudomonadati</taxon>
        <taxon>Pseudomonadota</taxon>
        <taxon>Alphaproteobacteria</taxon>
        <taxon>Hyphomicrobiales</taxon>
        <taxon>Phyllobacteriaceae</taxon>
        <taxon>Chelativorans</taxon>
    </lineage>
</organism>
<protein>
    <submittedName>
        <fullName evidence="6">Transcriptional regulator, IclR family</fullName>
    </submittedName>
</protein>
<dbReference type="Gene3D" id="3.30.450.40">
    <property type="match status" value="1"/>
</dbReference>
<dbReference type="GO" id="GO:0003700">
    <property type="term" value="F:DNA-binding transcription factor activity"/>
    <property type="evidence" value="ECO:0007669"/>
    <property type="project" value="TreeGrafter"/>
</dbReference>
<proteinExistence type="predicted"/>
<dbReference type="InterPro" id="IPR014757">
    <property type="entry name" value="Tscrpt_reg_IclR_C"/>
</dbReference>
<evidence type="ECO:0000259" key="4">
    <source>
        <dbReference type="PROSITE" id="PS51077"/>
    </source>
</evidence>
<feature type="domain" description="IclR-ED" evidence="5">
    <location>
        <begin position="71"/>
        <end position="255"/>
    </location>
</feature>
<dbReference type="SMART" id="SM00346">
    <property type="entry name" value="HTH_ICLR"/>
    <property type="match status" value="1"/>
</dbReference>
<dbReference type="InterPro" id="IPR050707">
    <property type="entry name" value="HTH_MetabolicPath_Reg"/>
</dbReference>